<evidence type="ECO:0000256" key="1">
    <source>
        <dbReference type="ARBA" id="ARBA00003531"/>
    </source>
</evidence>
<evidence type="ECO:0000259" key="14">
    <source>
        <dbReference type="PROSITE" id="PS50052"/>
    </source>
</evidence>
<dbReference type="InterPro" id="IPR027417">
    <property type="entry name" value="P-loop_NTPase"/>
</dbReference>
<dbReference type="RefSeq" id="WP_170076821.1">
    <property type="nucleotide sequence ID" value="NZ_JABAFA010000001.1"/>
</dbReference>
<evidence type="ECO:0000256" key="11">
    <source>
        <dbReference type="ARBA" id="ARBA00030128"/>
    </source>
</evidence>
<keyword evidence="10 13" id="KW-0067">ATP-binding</keyword>
<dbReference type="PROSITE" id="PS00856">
    <property type="entry name" value="GUANYLATE_KINASE_1"/>
    <property type="match status" value="1"/>
</dbReference>
<organism evidence="15 16">
    <name type="scientific">Selenomonas bovis</name>
    <dbReference type="NCBI Taxonomy" id="416586"/>
    <lineage>
        <taxon>Bacteria</taxon>
        <taxon>Bacillati</taxon>
        <taxon>Bacillota</taxon>
        <taxon>Negativicutes</taxon>
        <taxon>Selenomonadales</taxon>
        <taxon>Selenomonadaceae</taxon>
        <taxon>Selenomonas</taxon>
    </lineage>
</organism>
<evidence type="ECO:0000256" key="4">
    <source>
        <dbReference type="ARBA" id="ARBA00012961"/>
    </source>
</evidence>
<dbReference type="PANTHER" id="PTHR23117">
    <property type="entry name" value="GUANYLATE KINASE-RELATED"/>
    <property type="match status" value="1"/>
</dbReference>
<evidence type="ECO:0000256" key="13">
    <source>
        <dbReference type="HAMAP-Rule" id="MF_00328"/>
    </source>
</evidence>
<dbReference type="Gene3D" id="3.40.50.300">
    <property type="entry name" value="P-loop containing nucleotide triphosphate hydrolases"/>
    <property type="match status" value="2"/>
</dbReference>
<dbReference type="Pfam" id="PF00625">
    <property type="entry name" value="Guanylate_kin"/>
    <property type="match status" value="1"/>
</dbReference>
<dbReference type="GO" id="GO:0005829">
    <property type="term" value="C:cytosol"/>
    <property type="evidence" value="ECO:0007669"/>
    <property type="project" value="TreeGrafter"/>
</dbReference>
<comment type="function">
    <text evidence="1 13">Essential for recycling GMP and indirectly, cGMP.</text>
</comment>
<dbReference type="InterPro" id="IPR020590">
    <property type="entry name" value="Guanylate_kinase_CS"/>
</dbReference>
<feature type="domain" description="Guanylate kinase-like" evidence="14">
    <location>
        <begin position="4"/>
        <end position="182"/>
    </location>
</feature>
<feature type="binding site" evidence="13">
    <location>
        <begin position="11"/>
        <end position="18"/>
    </location>
    <ligand>
        <name>ATP</name>
        <dbReference type="ChEBI" id="CHEBI:30616"/>
    </ligand>
</feature>
<dbReference type="HAMAP" id="MF_00328">
    <property type="entry name" value="Guanylate_kinase"/>
    <property type="match status" value="1"/>
</dbReference>
<keyword evidence="16" id="KW-1185">Reference proteome</keyword>
<keyword evidence="6 13" id="KW-0963">Cytoplasm</keyword>
<evidence type="ECO:0000256" key="5">
    <source>
        <dbReference type="ARBA" id="ARBA00016296"/>
    </source>
</evidence>
<dbReference type="NCBIfam" id="TIGR03263">
    <property type="entry name" value="guanyl_kin"/>
    <property type="match status" value="1"/>
</dbReference>
<keyword evidence="8 13" id="KW-0547">Nucleotide-binding</keyword>
<comment type="caution">
    <text evidence="15">The sequence shown here is derived from an EMBL/GenBank/DDBJ whole genome shotgun (WGS) entry which is preliminary data.</text>
</comment>
<evidence type="ECO:0000256" key="8">
    <source>
        <dbReference type="ARBA" id="ARBA00022741"/>
    </source>
</evidence>
<keyword evidence="7 13" id="KW-0808">Transferase</keyword>
<dbReference type="SMART" id="SM00072">
    <property type="entry name" value="GuKc"/>
    <property type="match status" value="1"/>
</dbReference>
<evidence type="ECO:0000256" key="2">
    <source>
        <dbReference type="ARBA" id="ARBA00004496"/>
    </source>
</evidence>
<evidence type="ECO:0000256" key="9">
    <source>
        <dbReference type="ARBA" id="ARBA00022777"/>
    </source>
</evidence>
<dbReference type="InterPro" id="IPR008144">
    <property type="entry name" value="Guanylate_kin-like_dom"/>
</dbReference>
<dbReference type="FunFam" id="3.40.50.300:FF:000855">
    <property type="entry name" value="Guanylate kinase"/>
    <property type="match status" value="1"/>
</dbReference>
<keyword evidence="9 13" id="KW-0418">Kinase</keyword>
<evidence type="ECO:0000313" key="15">
    <source>
        <dbReference type="EMBL" id="NMD97879.1"/>
    </source>
</evidence>
<dbReference type="InterPro" id="IPR008145">
    <property type="entry name" value="GK/Ca_channel_bsu"/>
</dbReference>
<dbReference type="FunFam" id="3.30.63.10:FF:000002">
    <property type="entry name" value="Guanylate kinase 1"/>
    <property type="match status" value="1"/>
</dbReference>
<dbReference type="EC" id="2.7.4.8" evidence="4 13"/>
<dbReference type="EMBL" id="JABAFA010000001">
    <property type="protein sequence ID" value="NMD97879.1"/>
    <property type="molecule type" value="Genomic_DNA"/>
</dbReference>
<proteinExistence type="inferred from homology"/>
<sequence length="201" mass="22603">MRKGLLMVVSGPSGTGKGTVCSELLRETPELAYSISATTRAPREGEVDGKNYYFLTKERFEKIIAEGGFLEYANVYGNYYGTPLAKIEERRAAGQDILLEIDIQGALNVMEKCPDGLFVFLLPPSIEELERRLRGRGSETEESLARRMGSARKEIAIGKRYQYVVVNDTVAHAVATIKEIITAEHCRVDRNQHLFEELERE</sequence>
<evidence type="ECO:0000256" key="7">
    <source>
        <dbReference type="ARBA" id="ARBA00022679"/>
    </source>
</evidence>
<protein>
    <recommendedName>
        <fullName evidence="5 13">Guanylate kinase</fullName>
        <ecNumber evidence="4 13">2.7.4.8</ecNumber>
    </recommendedName>
    <alternativeName>
        <fullName evidence="11 13">GMP kinase</fullName>
    </alternativeName>
</protein>
<dbReference type="InterPro" id="IPR017665">
    <property type="entry name" value="Guanylate_kinase"/>
</dbReference>
<dbReference type="GO" id="GO:0005524">
    <property type="term" value="F:ATP binding"/>
    <property type="evidence" value="ECO:0007669"/>
    <property type="project" value="UniProtKB-UniRule"/>
</dbReference>
<dbReference type="PANTHER" id="PTHR23117:SF13">
    <property type="entry name" value="GUANYLATE KINASE"/>
    <property type="match status" value="1"/>
</dbReference>
<evidence type="ECO:0000256" key="6">
    <source>
        <dbReference type="ARBA" id="ARBA00022490"/>
    </source>
</evidence>
<dbReference type="CDD" id="cd00071">
    <property type="entry name" value="GMPK"/>
    <property type="match status" value="1"/>
</dbReference>
<dbReference type="PROSITE" id="PS50052">
    <property type="entry name" value="GUANYLATE_KINASE_2"/>
    <property type="match status" value="1"/>
</dbReference>
<name>A0A848B0Y8_9FIRM</name>
<evidence type="ECO:0000256" key="12">
    <source>
        <dbReference type="ARBA" id="ARBA00048594"/>
    </source>
</evidence>
<evidence type="ECO:0000256" key="10">
    <source>
        <dbReference type="ARBA" id="ARBA00022840"/>
    </source>
</evidence>
<dbReference type="Gene3D" id="3.30.63.10">
    <property type="entry name" value="Guanylate Kinase phosphate binding domain"/>
    <property type="match status" value="1"/>
</dbReference>
<reference evidence="15 16" key="1">
    <citation type="submission" date="2020-04" db="EMBL/GenBank/DDBJ databases">
        <authorList>
            <person name="Hitch T.C.A."/>
            <person name="Wylensek D."/>
            <person name="Clavel T."/>
        </authorList>
    </citation>
    <scope>NUCLEOTIDE SEQUENCE [LARGE SCALE GENOMIC DNA]</scope>
    <source>
        <strain evidence="15 16">PG-130-P53-12</strain>
    </source>
</reference>
<accession>A0A848B0Y8</accession>
<evidence type="ECO:0000313" key="16">
    <source>
        <dbReference type="Proteomes" id="UP000543804"/>
    </source>
</evidence>
<comment type="subcellular location">
    <subcellularLocation>
        <location evidence="2 13">Cytoplasm</location>
    </subcellularLocation>
</comment>
<dbReference type="GO" id="GO:0004385">
    <property type="term" value="F:GMP kinase activity"/>
    <property type="evidence" value="ECO:0007669"/>
    <property type="project" value="UniProtKB-UniRule"/>
</dbReference>
<dbReference type="Proteomes" id="UP000543804">
    <property type="component" value="Unassembled WGS sequence"/>
</dbReference>
<evidence type="ECO:0000256" key="3">
    <source>
        <dbReference type="ARBA" id="ARBA00005790"/>
    </source>
</evidence>
<comment type="catalytic activity">
    <reaction evidence="12 13">
        <text>GMP + ATP = GDP + ADP</text>
        <dbReference type="Rhea" id="RHEA:20780"/>
        <dbReference type="ChEBI" id="CHEBI:30616"/>
        <dbReference type="ChEBI" id="CHEBI:58115"/>
        <dbReference type="ChEBI" id="CHEBI:58189"/>
        <dbReference type="ChEBI" id="CHEBI:456216"/>
        <dbReference type="EC" id="2.7.4.8"/>
    </reaction>
</comment>
<gene>
    <name evidence="13 15" type="primary">gmk</name>
    <name evidence="15" type="ORF">HF878_00065</name>
</gene>
<comment type="similarity">
    <text evidence="3 13">Belongs to the guanylate kinase family.</text>
</comment>
<dbReference type="SUPFAM" id="SSF52540">
    <property type="entry name" value="P-loop containing nucleoside triphosphate hydrolases"/>
    <property type="match status" value="1"/>
</dbReference>
<dbReference type="AlphaFoldDB" id="A0A848B0Y8"/>